<dbReference type="EMBL" id="JAHRIP010076627">
    <property type="protein sequence ID" value="MEQ2311268.1"/>
    <property type="molecule type" value="Genomic_DNA"/>
</dbReference>
<accession>A0ABV1A1D8</accession>
<dbReference type="Proteomes" id="UP001469553">
    <property type="component" value="Unassembled WGS sequence"/>
</dbReference>
<comment type="caution">
    <text evidence="1">The sequence shown here is derived from an EMBL/GenBank/DDBJ whole genome shotgun (WGS) entry which is preliminary data.</text>
</comment>
<evidence type="ECO:0000313" key="1">
    <source>
        <dbReference type="EMBL" id="MEQ2311268.1"/>
    </source>
</evidence>
<evidence type="ECO:0000313" key="2">
    <source>
        <dbReference type="Proteomes" id="UP001469553"/>
    </source>
</evidence>
<gene>
    <name evidence="1" type="ORF">AMECASPLE_018106</name>
</gene>
<keyword evidence="2" id="KW-1185">Reference proteome</keyword>
<organism evidence="1 2">
    <name type="scientific">Ameca splendens</name>
    <dbReference type="NCBI Taxonomy" id="208324"/>
    <lineage>
        <taxon>Eukaryota</taxon>
        <taxon>Metazoa</taxon>
        <taxon>Chordata</taxon>
        <taxon>Craniata</taxon>
        <taxon>Vertebrata</taxon>
        <taxon>Euteleostomi</taxon>
        <taxon>Actinopterygii</taxon>
        <taxon>Neopterygii</taxon>
        <taxon>Teleostei</taxon>
        <taxon>Neoteleostei</taxon>
        <taxon>Acanthomorphata</taxon>
        <taxon>Ovalentaria</taxon>
        <taxon>Atherinomorphae</taxon>
        <taxon>Cyprinodontiformes</taxon>
        <taxon>Goodeidae</taxon>
        <taxon>Ameca</taxon>
    </lineage>
</organism>
<reference evidence="1 2" key="1">
    <citation type="submission" date="2021-06" db="EMBL/GenBank/DDBJ databases">
        <authorList>
            <person name="Palmer J.M."/>
        </authorList>
    </citation>
    <scope>NUCLEOTIDE SEQUENCE [LARGE SCALE GENOMIC DNA]</scope>
    <source>
        <strain evidence="1 2">AS_MEX2019</strain>
        <tissue evidence="1">Muscle</tissue>
    </source>
</reference>
<proteinExistence type="predicted"/>
<protein>
    <submittedName>
        <fullName evidence="1">Uncharacterized protein</fullName>
    </submittedName>
</protein>
<name>A0ABV1A1D8_9TELE</name>
<sequence>MLPLSDKKRGTSLVQKPFPSIHLWALLLRLSIKSTKDEQHYVQKNSPCFYPFLQGCTFFLSTLSFPSTLFHPSFSSLQRLSIKLTIGKPFSIQVFRWRSPQGI</sequence>